<evidence type="ECO:0000313" key="4">
    <source>
        <dbReference type="Proteomes" id="UP001596023"/>
    </source>
</evidence>
<feature type="chain" id="PRO_5046163624" description="PBCV-specific basic adaptor domain-containing protein" evidence="2">
    <location>
        <begin position="20"/>
        <end position="107"/>
    </location>
</feature>
<feature type="compositionally biased region" description="Polar residues" evidence="1">
    <location>
        <begin position="49"/>
        <end position="60"/>
    </location>
</feature>
<evidence type="ECO:0000256" key="2">
    <source>
        <dbReference type="SAM" id="SignalP"/>
    </source>
</evidence>
<gene>
    <name evidence="3" type="ORF">ACFO6W_21405</name>
</gene>
<protein>
    <recommendedName>
        <fullName evidence="5">PBCV-specific basic adaptor domain-containing protein</fullName>
    </recommendedName>
</protein>
<dbReference type="Proteomes" id="UP001596023">
    <property type="component" value="Unassembled WGS sequence"/>
</dbReference>
<sequence>MKRIIFILLLALIAGYLPAQSRYQKGYTKKDGTYVQGHRKTKSNKTNRDNYSTKSNTNPYTGKKGSRAKDYSPESYNYGSGKSVKKGSKGGMYYKSDKGKKTYVPKR</sequence>
<reference evidence="4" key="1">
    <citation type="journal article" date="2019" name="Int. J. Syst. Evol. Microbiol.">
        <title>The Global Catalogue of Microorganisms (GCM) 10K type strain sequencing project: providing services to taxonomists for standard genome sequencing and annotation.</title>
        <authorList>
            <consortium name="The Broad Institute Genomics Platform"/>
            <consortium name="The Broad Institute Genome Sequencing Center for Infectious Disease"/>
            <person name="Wu L."/>
            <person name="Ma J."/>
        </authorList>
    </citation>
    <scope>NUCLEOTIDE SEQUENCE [LARGE SCALE GENOMIC DNA]</scope>
    <source>
        <strain evidence="4">CCUG 66188</strain>
    </source>
</reference>
<feature type="region of interest" description="Disordered" evidence="1">
    <location>
        <begin position="27"/>
        <end position="107"/>
    </location>
</feature>
<evidence type="ECO:0008006" key="5">
    <source>
        <dbReference type="Google" id="ProtNLM"/>
    </source>
</evidence>
<dbReference type="EMBL" id="JBHSGN010000128">
    <property type="protein sequence ID" value="MFC4676247.1"/>
    <property type="molecule type" value="Genomic_DNA"/>
</dbReference>
<name>A0ABV9L1M2_9BACT</name>
<accession>A0ABV9L1M2</accession>
<evidence type="ECO:0000256" key="1">
    <source>
        <dbReference type="SAM" id="MobiDB-lite"/>
    </source>
</evidence>
<keyword evidence="4" id="KW-1185">Reference proteome</keyword>
<comment type="caution">
    <text evidence="3">The sequence shown here is derived from an EMBL/GenBank/DDBJ whole genome shotgun (WGS) entry which is preliminary data.</text>
</comment>
<dbReference type="RefSeq" id="WP_380000285.1">
    <property type="nucleotide sequence ID" value="NZ_JBHSGN010000128.1"/>
</dbReference>
<organism evidence="3 4">
    <name type="scientific">Dysgonomonas termitidis</name>
    <dbReference type="NCBI Taxonomy" id="1516126"/>
    <lineage>
        <taxon>Bacteria</taxon>
        <taxon>Pseudomonadati</taxon>
        <taxon>Bacteroidota</taxon>
        <taxon>Bacteroidia</taxon>
        <taxon>Bacteroidales</taxon>
        <taxon>Dysgonomonadaceae</taxon>
        <taxon>Dysgonomonas</taxon>
    </lineage>
</organism>
<keyword evidence="2" id="KW-0732">Signal</keyword>
<evidence type="ECO:0000313" key="3">
    <source>
        <dbReference type="EMBL" id="MFC4676247.1"/>
    </source>
</evidence>
<proteinExistence type="predicted"/>
<feature type="signal peptide" evidence="2">
    <location>
        <begin position="1"/>
        <end position="19"/>
    </location>
</feature>